<dbReference type="SMART" id="SM00409">
    <property type="entry name" value="IG"/>
    <property type="match status" value="2"/>
</dbReference>
<dbReference type="InterPro" id="IPR013783">
    <property type="entry name" value="Ig-like_fold"/>
</dbReference>
<keyword evidence="7" id="KW-1185">Reference proteome</keyword>
<dbReference type="InterPro" id="IPR036179">
    <property type="entry name" value="Ig-like_dom_sf"/>
</dbReference>
<keyword evidence="1 4" id="KW-0732">Signal</keyword>
<feature type="chain" id="PRO_5046199459" description="Ig-like domain-containing protein" evidence="4">
    <location>
        <begin position="19"/>
        <end position="262"/>
    </location>
</feature>
<evidence type="ECO:0000256" key="1">
    <source>
        <dbReference type="ARBA" id="ARBA00022729"/>
    </source>
</evidence>
<gene>
    <name evidence="6" type="ORF">AMECASPLE_031334</name>
</gene>
<feature type="compositionally biased region" description="Basic and acidic residues" evidence="3">
    <location>
        <begin position="246"/>
        <end position="262"/>
    </location>
</feature>
<dbReference type="PANTHER" id="PTHR11481">
    <property type="entry name" value="IMMUNOGLOBULIN FC RECEPTOR"/>
    <property type="match status" value="1"/>
</dbReference>
<name>A0ABV1A4T0_9TELE</name>
<sequence>MEGAFLLWLFCIISLLCCTTHQAGLTVSPSRSQFFKEDSVSLSCEEDNSSAGWTVRRNTTRRSECGDGWGKLVGSSCMINVMVPWDTGVYWCESREGAASSSIQLTVSGGSVILQSPVLPVMEGDDVTLSCQTKTPSNLPAAFIKDGSLIRTEPAGHMTLHHVTSSDEGLYKCFISGDGESPSSWISVSGQAFTQAPPPFGAPPPVYLQLLLRALCHLVVFCPYFISTLLMVSLYQDRTTASPMQDDQRTAGDENVTTEHHF</sequence>
<evidence type="ECO:0000313" key="6">
    <source>
        <dbReference type="EMBL" id="MEQ2312468.1"/>
    </source>
</evidence>
<dbReference type="InterPro" id="IPR003599">
    <property type="entry name" value="Ig_sub"/>
</dbReference>
<organism evidence="6 7">
    <name type="scientific">Ameca splendens</name>
    <dbReference type="NCBI Taxonomy" id="208324"/>
    <lineage>
        <taxon>Eukaryota</taxon>
        <taxon>Metazoa</taxon>
        <taxon>Chordata</taxon>
        <taxon>Craniata</taxon>
        <taxon>Vertebrata</taxon>
        <taxon>Euteleostomi</taxon>
        <taxon>Actinopterygii</taxon>
        <taxon>Neopterygii</taxon>
        <taxon>Teleostei</taxon>
        <taxon>Neoteleostei</taxon>
        <taxon>Acanthomorphata</taxon>
        <taxon>Ovalentaria</taxon>
        <taxon>Atherinomorphae</taxon>
        <taxon>Cyprinodontiformes</taxon>
        <taxon>Goodeidae</taxon>
        <taxon>Ameca</taxon>
    </lineage>
</organism>
<evidence type="ECO:0000259" key="5">
    <source>
        <dbReference type="PROSITE" id="PS50835"/>
    </source>
</evidence>
<dbReference type="InterPro" id="IPR050488">
    <property type="entry name" value="Ig_Fc_receptor"/>
</dbReference>
<feature type="signal peptide" evidence="4">
    <location>
        <begin position="1"/>
        <end position="18"/>
    </location>
</feature>
<evidence type="ECO:0000256" key="4">
    <source>
        <dbReference type="SAM" id="SignalP"/>
    </source>
</evidence>
<keyword evidence="2" id="KW-1015">Disulfide bond</keyword>
<protein>
    <recommendedName>
        <fullName evidence="5">Ig-like domain-containing protein</fullName>
    </recommendedName>
</protein>
<dbReference type="Gene3D" id="2.60.40.10">
    <property type="entry name" value="Immunoglobulins"/>
    <property type="match status" value="2"/>
</dbReference>
<evidence type="ECO:0000256" key="3">
    <source>
        <dbReference type="SAM" id="MobiDB-lite"/>
    </source>
</evidence>
<reference evidence="6 7" key="1">
    <citation type="submission" date="2021-06" db="EMBL/GenBank/DDBJ databases">
        <authorList>
            <person name="Palmer J.M."/>
        </authorList>
    </citation>
    <scope>NUCLEOTIDE SEQUENCE [LARGE SCALE GENOMIC DNA]</scope>
    <source>
        <strain evidence="6 7">AS_MEX2019</strain>
        <tissue evidence="6">Muscle</tissue>
    </source>
</reference>
<dbReference type="PROSITE" id="PS50835">
    <property type="entry name" value="IG_LIKE"/>
    <property type="match status" value="1"/>
</dbReference>
<dbReference type="PANTHER" id="PTHR11481:SF64">
    <property type="entry name" value="FC RECEPTOR-LIKE PROTEIN 4"/>
    <property type="match status" value="1"/>
</dbReference>
<comment type="caution">
    <text evidence="6">The sequence shown here is derived from an EMBL/GenBank/DDBJ whole genome shotgun (WGS) entry which is preliminary data.</text>
</comment>
<dbReference type="InterPro" id="IPR007110">
    <property type="entry name" value="Ig-like_dom"/>
</dbReference>
<dbReference type="EMBL" id="JAHRIP010079111">
    <property type="protein sequence ID" value="MEQ2312468.1"/>
    <property type="molecule type" value="Genomic_DNA"/>
</dbReference>
<feature type="domain" description="Ig-like" evidence="5">
    <location>
        <begin position="110"/>
        <end position="189"/>
    </location>
</feature>
<feature type="region of interest" description="Disordered" evidence="3">
    <location>
        <begin position="241"/>
        <end position="262"/>
    </location>
</feature>
<dbReference type="Proteomes" id="UP001469553">
    <property type="component" value="Unassembled WGS sequence"/>
</dbReference>
<evidence type="ECO:0000256" key="2">
    <source>
        <dbReference type="ARBA" id="ARBA00023157"/>
    </source>
</evidence>
<evidence type="ECO:0000313" key="7">
    <source>
        <dbReference type="Proteomes" id="UP001469553"/>
    </source>
</evidence>
<accession>A0ABV1A4T0</accession>
<dbReference type="SUPFAM" id="SSF48726">
    <property type="entry name" value="Immunoglobulin"/>
    <property type="match status" value="2"/>
</dbReference>
<proteinExistence type="predicted"/>